<dbReference type="Gene3D" id="3.20.20.100">
    <property type="entry name" value="NADP-dependent oxidoreductase domain"/>
    <property type="match status" value="1"/>
</dbReference>
<dbReference type="FunFam" id="3.20.20.100:FF:000002">
    <property type="entry name" value="2,5-diketo-D-gluconic acid reductase A"/>
    <property type="match status" value="1"/>
</dbReference>
<dbReference type="InterPro" id="IPR036812">
    <property type="entry name" value="NAD(P)_OxRdtase_dom_sf"/>
</dbReference>
<dbReference type="GO" id="GO:0051268">
    <property type="term" value="F:alpha-keto amide reductase activity"/>
    <property type="evidence" value="ECO:0007669"/>
    <property type="project" value="EnsemblFungi"/>
</dbReference>
<dbReference type="GO" id="GO:0034599">
    <property type="term" value="P:cellular response to oxidative stress"/>
    <property type="evidence" value="ECO:0007669"/>
    <property type="project" value="EnsemblFungi"/>
</dbReference>
<dbReference type="GO" id="GO:0042180">
    <property type="term" value="P:ketone metabolic process"/>
    <property type="evidence" value="ECO:0007669"/>
    <property type="project" value="EnsemblFungi"/>
</dbReference>
<dbReference type="InterPro" id="IPR023210">
    <property type="entry name" value="NADP_OxRdtase_dom"/>
</dbReference>
<dbReference type="SUPFAM" id="SSF51430">
    <property type="entry name" value="NAD(P)-linked oxidoreductase"/>
    <property type="match status" value="1"/>
</dbReference>
<evidence type="ECO:0000313" key="9">
    <source>
        <dbReference type="Proteomes" id="UP000095023"/>
    </source>
</evidence>
<dbReference type="GO" id="GO:0016652">
    <property type="term" value="F:oxidoreductase activity, acting on NAD(P)H as acceptor"/>
    <property type="evidence" value="ECO:0007669"/>
    <property type="project" value="InterPro"/>
</dbReference>
<dbReference type="PANTHER" id="PTHR43827:SF3">
    <property type="entry name" value="NADP-DEPENDENT OXIDOREDUCTASE DOMAIN-CONTAINING PROTEIN"/>
    <property type="match status" value="1"/>
</dbReference>
<feature type="domain" description="NADP-dependent oxidoreductase" evidence="7">
    <location>
        <begin position="37"/>
        <end position="282"/>
    </location>
</feature>
<dbReference type="CDD" id="cd19120">
    <property type="entry name" value="AKR_AKR3C2-3"/>
    <property type="match status" value="1"/>
</dbReference>
<dbReference type="PRINTS" id="PR00069">
    <property type="entry name" value="ALDKETRDTASE"/>
</dbReference>
<evidence type="ECO:0000256" key="4">
    <source>
        <dbReference type="PIRSR" id="PIRSR000097-1"/>
    </source>
</evidence>
<dbReference type="AlphaFoldDB" id="A0A1E4TF31"/>
<dbReference type="PANTHER" id="PTHR43827">
    <property type="entry name" value="2,5-DIKETO-D-GLUCONIC ACID REDUCTASE"/>
    <property type="match status" value="1"/>
</dbReference>
<name>A0A1E4TF31_9ASCO</name>
<organism evidence="8 9">
    <name type="scientific">Tortispora caseinolytica NRRL Y-17796</name>
    <dbReference type="NCBI Taxonomy" id="767744"/>
    <lineage>
        <taxon>Eukaryota</taxon>
        <taxon>Fungi</taxon>
        <taxon>Dikarya</taxon>
        <taxon>Ascomycota</taxon>
        <taxon>Saccharomycotina</taxon>
        <taxon>Trigonopsidomycetes</taxon>
        <taxon>Trigonopsidales</taxon>
        <taxon>Trigonopsidaceae</taxon>
        <taxon>Tortispora</taxon>
    </lineage>
</organism>
<evidence type="ECO:0000256" key="1">
    <source>
        <dbReference type="ARBA" id="ARBA00007905"/>
    </source>
</evidence>
<dbReference type="OrthoDB" id="416253at2759"/>
<dbReference type="InterPro" id="IPR044494">
    <property type="entry name" value="AKR3C2/3"/>
</dbReference>
<dbReference type="EMBL" id="KV453842">
    <property type="protein sequence ID" value="ODV90317.1"/>
    <property type="molecule type" value="Genomic_DNA"/>
</dbReference>
<keyword evidence="2" id="KW-0521">NADP</keyword>
<reference evidence="9" key="1">
    <citation type="submission" date="2016-02" db="EMBL/GenBank/DDBJ databases">
        <title>Comparative genomics of biotechnologically important yeasts.</title>
        <authorList>
            <consortium name="DOE Joint Genome Institute"/>
            <person name="Riley R."/>
            <person name="Haridas S."/>
            <person name="Wolfe K.H."/>
            <person name="Lopes M.R."/>
            <person name="Hittinger C.T."/>
            <person name="Goker M."/>
            <person name="Salamov A."/>
            <person name="Wisecaver J."/>
            <person name="Long T.M."/>
            <person name="Aerts A.L."/>
            <person name="Barry K."/>
            <person name="Choi C."/>
            <person name="Clum A."/>
            <person name="Coughlan A.Y."/>
            <person name="Deshpande S."/>
            <person name="Douglass A.P."/>
            <person name="Hanson S.J."/>
            <person name="Klenk H.-P."/>
            <person name="Labutti K."/>
            <person name="Lapidus A."/>
            <person name="Lindquist E."/>
            <person name="Lipzen A."/>
            <person name="Meier-Kolthoff J.P."/>
            <person name="Ohm R.A."/>
            <person name="Otillar R.P."/>
            <person name="Pangilinan J."/>
            <person name="Peng Y."/>
            <person name="Rokas A."/>
            <person name="Rosa C.A."/>
            <person name="Scheuner C."/>
            <person name="Sibirny A.A."/>
            <person name="Slot J.C."/>
            <person name="Stielow J.B."/>
            <person name="Sun H."/>
            <person name="Kurtzman C.P."/>
            <person name="Blackwell M."/>
            <person name="Jeffries T.W."/>
            <person name="Grigoriev I.V."/>
        </authorList>
    </citation>
    <scope>NUCLEOTIDE SEQUENCE [LARGE SCALE GENOMIC DNA]</scope>
    <source>
        <strain evidence="9">NRRL Y-17796</strain>
    </source>
</reference>
<protein>
    <recommendedName>
        <fullName evidence="7">NADP-dependent oxidoreductase domain-containing protein</fullName>
    </recommendedName>
</protein>
<sequence>MTLPEKELPSGVTIPLVGYGVGTRWFKGYDNNAADKLDESLVESIVNAIENGLTHLDTAEMYGTDKEVGEAIKRSGITRDKLFVTGKLLNGRADPEAAVNASLSRLGLGYFDLYLIHFPSDNKDISDVDTWKTLVSLKKAGKLRAIGVSNFTTSQIEPLLKLEQETGDPDYHPDVNQIEFNPYLTAQTPDIVPFCKENNIQVEAYHPLGPIVHPPTGSDPLKPVLEELSAKYGKTPAQILLKWTIAVGVVPVSTSSKSSRQKEYADIFDFDLDTEDVNLITSTGKQVTVRIYAKQLYDKYPGH</sequence>
<dbReference type="Proteomes" id="UP000095023">
    <property type="component" value="Unassembled WGS sequence"/>
</dbReference>
<gene>
    <name evidence="8" type="ORF">CANCADRAFT_147963</name>
</gene>
<keyword evidence="3" id="KW-0560">Oxidoreductase</keyword>
<evidence type="ECO:0000313" key="8">
    <source>
        <dbReference type="EMBL" id="ODV90317.1"/>
    </source>
</evidence>
<dbReference type="GO" id="GO:0051269">
    <property type="term" value="F:alpha-ketoester reductase (NADPH) activity"/>
    <property type="evidence" value="ECO:0007669"/>
    <property type="project" value="EnsemblFungi"/>
</dbReference>
<evidence type="ECO:0000256" key="3">
    <source>
        <dbReference type="ARBA" id="ARBA00023002"/>
    </source>
</evidence>
<evidence type="ECO:0000256" key="2">
    <source>
        <dbReference type="ARBA" id="ARBA00022857"/>
    </source>
</evidence>
<feature type="binding site" evidence="5">
    <location>
        <position position="117"/>
    </location>
    <ligand>
        <name>substrate</name>
    </ligand>
</feature>
<dbReference type="InterPro" id="IPR020471">
    <property type="entry name" value="AKR"/>
</dbReference>
<evidence type="ECO:0000256" key="6">
    <source>
        <dbReference type="PIRSR" id="PIRSR000097-3"/>
    </source>
</evidence>
<dbReference type="GO" id="GO:0004032">
    <property type="term" value="F:aldose reductase (NADPH) activity"/>
    <property type="evidence" value="ECO:0007669"/>
    <property type="project" value="EnsemblFungi"/>
</dbReference>
<accession>A0A1E4TF31</accession>
<dbReference type="PIRSF" id="PIRSF000097">
    <property type="entry name" value="AKR"/>
    <property type="match status" value="1"/>
</dbReference>
<comment type="similarity">
    <text evidence="1">Belongs to the aldo/keto reductase family.</text>
</comment>
<feature type="active site" description="Proton donor" evidence="4">
    <location>
        <position position="62"/>
    </location>
</feature>
<evidence type="ECO:0000259" key="7">
    <source>
        <dbReference type="Pfam" id="PF00248"/>
    </source>
</evidence>
<evidence type="ECO:0000256" key="5">
    <source>
        <dbReference type="PIRSR" id="PIRSR000097-2"/>
    </source>
</evidence>
<proteinExistence type="inferred from homology"/>
<keyword evidence="9" id="KW-1185">Reference proteome</keyword>
<feature type="site" description="Lowers pKa of active site Tyr" evidence="6">
    <location>
        <position position="87"/>
    </location>
</feature>
<dbReference type="Pfam" id="PF00248">
    <property type="entry name" value="Aldo_ket_red"/>
    <property type="match status" value="1"/>
</dbReference>